<organism evidence="10 11">
    <name type="scientific">Dimorphilus gyrociliatus</name>
    <dbReference type="NCBI Taxonomy" id="2664684"/>
    <lineage>
        <taxon>Eukaryota</taxon>
        <taxon>Metazoa</taxon>
        <taxon>Spiralia</taxon>
        <taxon>Lophotrochozoa</taxon>
        <taxon>Annelida</taxon>
        <taxon>Polychaeta</taxon>
        <taxon>Polychaeta incertae sedis</taxon>
        <taxon>Dinophilidae</taxon>
        <taxon>Dimorphilus</taxon>
    </lineage>
</organism>
<feature type="domain" description="C2H2-type" evidence="9">
    <location>
        <begin position="137"/>
        <end position="164"/>
    </location>
</feature>
<dbReference type="Pfam" id="PF13894">
    <property type="entry name" value="zf-C2H2_4"/>
    <property type="match status" value="1"/>
</dbReference>
<dbReference type="Gene3D" id="3.30.160.60">
    <property type="entry name" value="Classic Zinc Finger"/>
    <property type="match status" value="3"/>
</dbReference>
<dbReference type="SMART" id="SM00355">
    <property type="entry name" value="ZnF_C2H2"/>
    <property type="match status" value="4"/>
</dbReference>
<keyword evidence="4 7" id="KW-0863">Zinc-finger</keyword>
<dbReference type="Proteomes" id="UP000549394">
    <property type="component" value="Unassembled WGS sequence"/>
</dbReference>
<evidence type="ECO:0000313" key="11">
    <source>
        <dbReference type="Proteomes" id="UP000549394"/>
    </source>
</evidence>
<dbReference type="GO" id="GO:0008270">
    <property type="term" value="F:zinc ion binding"/>
    <property type="evidence" value="ECO:0007669"/>
    <property type="project" value="UniProtKB-KW"/>
</dbReference>
<dbReference type="PROSITE" id="PS00028">
    <property type="entry name" value="ZINC_FINGER_C2H2_1"/>
    <property type="match status" value="3"/>
</dbReference>
<feature type="compositionally biased region" description="Polar residues" evidence="8">
    <location>
        <begin position="321"/>
        <end position="330"/>
    </location>
</feature>
<dbReference type="Pfam" id="PF00096">
    <property type="entry name" value="zf-C2H2"/>
    <property type="match status" value="1"/>
</dbReference>
<dbReference type="FunFam" id="3.30.160.60:FF:000446">
    <property type="entry name" value="Zinc finger protein"/>
    <property type="match status" value="1"/>
</dbReference>
<comment type="caution">
    <text evidence="10">The sequence shown here is derived from an EMBL/GenBank/DDBJ whole genome shotgun (WGS) entry which is preliminary data.</text>
</comment>
<evidence type="ECO:0000259" key="9">
    <source>
        <dbReference type="PROSITE" id="PS50157"/>
    </source>
</evidence>
<evidence type="ECO:0000256" key="3">
    <source>
        <dbReference type="ARBA" id="ARBA00022737"/>
    </source>
</evidence>
<feature type="domain" description="C2H2-type" evidence="9">
    <location>
        <begin position="262"/>
        <end position="291"/>
    </location>
</feature>
<dbReference type="AlphaFoldDB" id="A0A7I8VGF3"/>
<proteinExistence type="predicted"/>
<sequence>MCRQVLPDSLDINVEGLIGITVGGKNVLLLRINDDINRCSDSANSNSNIKYVSKRKQNRKDILHDEDNISCHSDNCQSAENKVLINLNNADESLPEHVSQMLGMPSKSKPINRVVEDVAQQIELEERMSPFRVGDKWLCQMCNKQFTTSVAAVNHMQIHTANIQTSVKKRATTTPDKQIDSTDDPDNYLPDGRLKPYDCSECHKRFISSQTPYRFTQKVHLRTHIRVHTGERPYECPVCSKRFSQKVHMQRHNRVHTGERPYQCPLCPRTFSQKVHVRGHMKNHAHEVDKEKMEEMVRKLEEEDDRPPLLRAEMPMEADVSNMSNGSVSLSMDDDDEYPRLQIDESFQSVPGTGTLEEKL</sequence>
<dbReference type="SUPFAM" id="SSF57667">
    <property type="entry name" value="beta-beta-alpha zinc fingers"/>
    <property type="match status" value="2"/>
</dbReference>
<keyword evidence="11" id="KW-1185">Reference proteome</keyword>
<feature type="compositionally biased region" description="Polar residues" evidence="8">
    <location>
        <begin position="167"/>
        <end position="176"/>
    </location>
</feature>
<protein>
    <submittedName>
        <fullName evidence="10">DgyrCDS3485</fullName>
    </submittedName>
</protein>
<evidence type="ECO:0000256" key="1">
    <source>
        <dbReference type="ARBA" id="ARBA00004123"/>
    </source>
</evidence>
<evidence type="ECO:0000256" key="6">
    <source>
        <dbReference type="ARBA" id="ARBA00023242"/>
    </source>
</evidence>
<reference evidence="10 11" key="1">
    <citation type="submission" date="2020-08" db="EMBL/GenBank/DDBJ databases">
        <authorList>
            <person name="Hejnol A."/>
        </authorList>
    </citation>
    <scope>NUCLEOTIDE SEQUENCE [LARGE SCALE GENOMIC DNA]</scope>
</reference>
<feature type="domain" description="C2H2-type" evidence="9">
    <location>
        <begin position="234"/>
        <end position="261"/>
    </location>
</feature>
<name>A0A7I8VGF3_9ANNE</name>
<dbReference type="PANTHER" id="PTHR24394:SF29">
    <property type="entry name" value="MYONEURIN"/>
    <property type="match status" value="1"/>
</dbReference>
<keyword evidence="3" id="KW-0677">Repeat</keyword>
<feature type="region of interest" description="Disordered" evidence="8">
    <location>
        <begin position="301"/>
        <end position="360"/>
    </location>
</feature>
<evidence type="ECO:0000256" key="4">
    <source>
        <dbReference type="ARBA" id="ARBA00022771"/>
    </source>
</evidence>
<keyword evidence="5" id="KW-0862">Zinc</keyword>
<dbReference type="InterPro" id="IPR013087">
    <property type="entry name" value="Znf_C2H2_type"/>
</dbReference>
<evidence type="ECO:0000256" key="7">
    <source>
        <dbReference type="PROSITE-ProRule" id="PRU00042"/>
    </source>
</evidence>
<dbReference type="PROSITE" id="PS50157">
    <property type="entry name" value="ZINC_FINGER_C2H2_2"/>
    <property type="match status" value="4"/>
</dbReference>
<comment type="subcellular location">
    <subcellularLocation>
        <location evidence="1">Nucleus</location>
    </subcellularLocation>
</comment>
<dbReference type="GO" id="GO:0005634">
    <property type="term" value="C:nucleus"/>
    <property type="evidence" value="ECO:0007669"/>
    <property type="project" value="UniProtKB-SubCell"/>
</dbReference>
<dbReference type="GO" id="GO:0000981">
    <property type="term" value="F:DNA-binding transcription factor activity, RNA polymerase II-specific"/>
    <property type="evidence" value="ECO:0007669"/>
    <property type="project" value="TreeGrafter"/>
</dbReference>
<evidence type="ECO:0000256" key="2">
    <source>
        <dbReference type="ARBA" id="ARBA00022723"/>
    </source>
</evidence>
<gene>
    <name evidence="10" type="ORF">DGYR_LOCUS3197</name>
</gene>
<evidence type="ECO:0000313" key="10">
    <source>
        <dbReference type="EMBL" id="CAD5114346.1"/>
    </source>
</evidence>
<dbReference type="PANTHER" id="PTHR24394">
    <property type="entry name" value="ZINC FINGER PROTEIN"/>
    <property type="match status" value="1"/>
</dbReference>
<feature type="region of interest" description="Disordered" evidence="8">
    <location>
        <begin position="167"/>
        <end position="187"/>
    </location>
</feature>
<keyword evidence="2" id="KW-0479">Metal-binding</keyword>
<dbReference type="EMBL" id="CAJFCJ010000005">
    <property type="protein sequence ID" value="CAD5114346.1"/>
    <property type="molecule type" value="Genomic_DNA"/>
</dbReference>
<dbReference type="InterPro" id="IPR036236">
    <property type="entry name" value="Znf_C2H2_sf"/>
</dbReference>
<feature type="domain" description="C2H2-type" evidence="9">
    <location>
        <begin position="197"/>
        <end position="233"/>
    </location>
</feature>
<evidence type="ECO:0000256" key="5">
    <source>
        <dbReference type="ARBA" id="ARBA00022833"/>
    </source>
</evidence>
<evidence type="ECO:0000256" key="8">
    <source>
        <dbReference type="SAM" id="MobiDB-lite"/>
    </source>
</evidence>
<accession>A0A7I8VGF3</accession>
<dbReference type="FunFam" id="3.30.160.60:FF:002343">
    <property type="entry name" value="Zinc finger protein 33A"/>
    <property type="match status" value="1"/>
</dbReference>
<keyword evidence="6" id="KW-0539">Nucleus</keyword>
<dbReference type="OrthoDB" id="6249959at2759"/>